<evidence type="ECO:0000256" key="16">
    <source>
        <dbReference type="PROSITE-ProRule" id="PRU00076"/>
    </source>
</evidence>
<dbReference type="InterPro" id="IPR000742">
    <property type="entry name" value="EGF"/>
</dbReference>
<feature type="repeat" description="RCC1" evidence="17">
    <location>
        <begin position="303"/>
        <end position="353"/>
    </location>
</feature>
<evidence type="ECO:0000256" key="18">
    <source>
        <dbReference type="SAM" id="MobiDB-lite"/>
    </source>
</evidence>
<evidence type="ECO:0000256" key="12">
    <source>
        <dbReference type="ARBA" id="ARBA00023098"/>
    </source>
</evidence>
<keyword evidence="3" id="KW-1003">Cell membrane</keyword>
<dbReference type="SUPFAM" id="SSF57196">
    <property type="entry name" value="EGF/Laminin"/>
    <property type="match status" value="1"/>
</dbReference>
<keyword evidence="14" id="KW-1015">Disulfide bond</keyword>
<dbReference type="InterPro" id="IPR000152">
    <property type="entry name" value="EGF-type_Asp/Asn_hydroxyl_site"/>
</dbReference>
<dbReference type="SUPFAM" id="SSF50985">
    <property type="entry name" value="RCC1/BLIP-II"/>
    <property type="match status" value="1"/>
</dbReference>
<evidence type="ECO:0000256" key="5">
    <source>
        <dbReference type="ARBA" id="ARBA00022536"/>
    </source>
</evidence>
<feature type="domain" description="EGF-like" evidence="20">
    <location>
        <begin position="487"/>
        <end position="527"/>
    </location>
</feature>
<evidence type="ECO:0000256" key="6">
    <source>
        <dbReference type="ARBA" id="ARBA00022679"/>
    </source>
</evidence>
<feature type="transmembrane region" description="Helical" evidence="19">
    <location>
        <begin position="69"/>
        <end position="87"/>
    </location>
</feature>
<name>A0A0G4F8J4_9ALVE</name>
<dbReference type="VEuPathDB" id="CryptoDB:Cvel_15641"/>
<accession>A0A0G4F8J4</accession>
<dbReference type="PROSITE" id="PS50026">
    <property type="entry name" value="EGF_3"/>
    <property type="match status" value="1"/>
</dbReference>
<feature type="region of interest" description="Disordered" evidence="18">
    <location>
        <begin position="1793"/>
        <end position="1870"/>
    </location>
</feature>
<keyword evidence="13 19" id="KW-0472">Membrane</keyword>
<evidence type="ECO:0000256" key="1">
    <source>
        <dbReference type="ARBA" id="ARBA00004141"/>
    </source>
</evidence>
<feature type="compositionally biased region" description="Acidic residues" evidence="18">
    <location>
        <begin position="2019"/>
        <end position="2043"/>
    </location>
</feature>
<dbReference type="GO" id="GO:0006633">
    <property type="term" value="P:fatty acid biosynthetic process"/>
    <property type="evidence" value="ECO:0007669"/>
    <property type="project" value="UniProtKB-KW"/>
</dbReference>
<feature type="transmembrane region" description="Helical" evidence="19">
    <location>
        <begin position="239"/>
        <end position="258"/>
    </location>
</feature>
<dbReference type="GO" id="GO:0005886">
    <property type="term" value="C:plasma membrane"/>
    <property type="evidence" value="ECO:0007669"/>
    <property type="project" value="UniProtKB-SubCell"/>
</dbReference>
<keyword evidence="4" id="KW-0444">Lipid biosynthesis</keyword>
<feature type="transmembrane region" description="Helical" evidence="19">
    <location>
        <begin position="1706"/>
        <end position="1724"/>
    </location>
</feature>
<evidence type="ECO:0000256" key="10">
    <source>
        <dbReference type="ARBA" id="ARBA00022832"/>
    </source>
</evidence>
<feature type="region of interest" description="Disordered" evidence="18">
    <location>
        <begin position="2084"/>
        <end position="2110"/>
    </location>
</feature>
<feature type="transmembrane region" description="Helical" evidence="19">
    <location>
        <begin position="1898"/>
        <end position="1925"/>
    </location>
</feature>
<feature type="transmembrane region" description="Helical" evidence="19">
    <location>
        <begin position="116"/>
        <end position="135"/>
    </location>
</feature>
<evidence type="ECO:0000256" key="17">
    <source>
        <dbReference type="PROSITE-ProRule" id="PRU00235"/>
    </source>
</evidence>
<comment type="caution">
    <text evidence="16">Lacks conserved residue(s) required for the propagation of feature annotation.</text>
</comment>
<dbReference type="Pfam" id="PF01825">
    <property type="entry name" value="GPS"/>
    <property type="match status" value="1"/>
</dbReference>
<dbReference type="SMART" id="SM00179">
    <property type="entry name" value="EGF_CA"/>
    <property type="match status" value="1"/>
</dbReference>
<evidence type="ECO:0000313" key="21">
    <source>
        <dbReference type="EMBL" id="CEM08698.1"/>
    </source>
</evidence>
<dbReference type="InterPro" id="IPR002076">
    <property type="entry name" value="ELO_fam"/>
</dbReference>
<feature type="region of interest" description="Disordered" evidence="18">
    <location>
        <begin position="858"/>
        <end position="884"/>
    </location>
</feature>
<protein>
    <recommendedName>
        <fullName evidence="20">EGF-like domain-containing protein</fullName>
    </recommendedName>
</protein>
<gene>
    <name evidence="21" type="ORF">Cvel_15641</name>
</gene>
<comment type="subcellular location">
    <subcellularLocation>
        <location evidence="2">Cell membrane</location>
    </subcellularLocation>
    <subcellularLocation>
        <location evidence="1">Membrane</location>
        <topology evidence="1">Multi-pass membrane protein</topology>
    </subcellularLocation>
</comment>
<feature type="transmembrane region" description="Helical" evidence="19">
    <location>
        <begin position="28"/>
        <end position="49"/>
    </location>
</feature>
<dbReference type="Pfam" id="PF12947">
    <property type="entry name" value="EGF_3"/>
    <property type="match status" value="1"/>
</dbReference>
<dbReference type="InterPro" id="IPR000408">
    <property type="entry name" value="Reg_chr_condens"/>
</dbReference>
<keyword evidence="9" id="KW-0677">Repeat</keyword>
<feature type="compositionally biased region" description="Polar residues" evidence="18">
    <location>
        <begin position="1826"/>
        <end position="1836"/>
    </location>
</feature>
<keyword evidence="6" id="KW-0808">Transferase</keyword>
<dbReference type="InterPro" id="IPR000203">
    <property type="entry name" value="GPS"/>
</dbReference>
<dbReference type="PRINTS" id="PR00633">
    <property type="entry name" value="RCCNDNSATION"/>
</dbReference>
<dbReference type="Gene3D" id="2.60.220.50">
    <property type="match status" value="1"/>
</dbReference>
<evidence type="ECO:0000259" key="20">
    <source>
        <dbReference type="PROSITE" id="PS50026"/>
    </source>
</evidence>
<feature type="transmembrane region" description="Helical" evidence="19">
    <location>
        <begin position="171"/>
        <end position="192"/>
    </location>
</feature>
<dbReference type="InterPro" id="IPR051625">
    <property type="entry name" value="Signaling_Regulatory_Domain"/>
</dbReference>
<dbReference type="SMART" id="SM00303">
    <property type="entry name" value="GPS"/>
    <property type="match status" value="1"/>
</dbReference>
<feature type="repeat" description="RCC1" evidence="17">
    <location>
        <begin position="354"/>
        <end position="402"/>
    </location>
</feature>
<feature type="region of interest" description="Disordered" evidence="18">
    <location>
        <begin position="2013"/>
        <end position="2065"/>
    </location>
</feature>
<feature type="compositionally biased region" description="Basic and acidic residues" evidence="18">
    <location>
        <begin position="1380"/>
        <end position="1392"/>
    </location>
</feature>
<dbReference type="PANTHER" id="PTHR22872">
    <property type="entry name" value="BTK-BINDING PROTEIN-RELATED"/>
    <property type="match status" value="1"/>
</dbReference>
<evidence type="ECO:0000256" key="4">
    <source>
        <dbReference type="ARBA" id="ARBA00022516"/>
    </source>
</evidence>
<proteinExistence type="predicted"/>
<dbReference type="Gene3D" id="2.130.10.30">
    <property type="entry name" value="Regulator of chromosome condensation 1/beta-lactamase-inhibitor protein II"/>
    <property type="match status" value="1"/>
</dbReference>
<keyword evidence="10" id="KW-0276">Fatty acid metabolism</keyword>
<feature type="compositionally biased region" description="Basic and acidic residues" evidence="18">
    <location>
        <begin position="1837"/>
        <end position="1850"/>
    </location>
</feature>
<keyword evidence="11 19" id="KW-1133">Transmembrane helix</keyword>
<keyword evidence="15" id="KW-0275">Fatty acid biosynthesis</keyword>
<dbReference type="InterPro" id="IPR009091">
    <property type="entry name" value="RCC1/BLIP-II"/>
</dbReference>
<dbReference type="InterPro" id="IPR001881">
    <property type="entry name" value="EGF-like_Ca-bd_dom"/>
</dbReference>
<keyword evidence="8" id="KW-0732">Signal</keyword>
<dbReference type="PROSITE" id="PS50012">
    <property type="entry name" value="RCC1_3"/>
    <property type="match status" value="3"/>
</dbReference>
<dbReference type="EMBL" id="CDMZ01000183">
    <property type="protein sequence ID" value="CEM08698.1"/>
    <property type="molecule type" value="Genomic_DNA"/>
</dbReference>
<feature type="transmembrane region" description="Helical" evidence="19">
    <location>
        <begin position="204"/>
        <end position="227"/>
    </location>
</feature>
<dbReference type="Pfam" id="PF01151">
    <property type="entry name" value="ELO"/>
    <property type="match status" value="1"/>
</dbReference>
<dbReference type="PROSITE" id="PS00010">
    <property type="entry name" value="ASX_HYDROXYL"/>
    <property type="match status" value="1"/>
</dbReference>
<dbReference type="SMART" id="SM00181">
    <property type="entry name" value="EGF"/>
    <property type="match status" value="1"/>
</dbReference>
<feature type="region of interest" description="Disordered" evidence="18">
    <location>
        <begin position="1265"/>
        <end position="1392"/>
    </location>
</feature>
<dbReference type="Gene3D" id="2.10.25.10">
    <property type="entry name" value="Laminin"/>
    <property type="match status" value="1"/>
</dbReference>
<feature type="repeat" description="RCC1" evidence="17">
    <location>
        <begin position="403"/>
        <end position="452"/>
    </location>
</feature>
<evidence type="ECO:0000256" key="14">
    <source>
        <dbReference type="ARBA" id="ARBA00023157"/>
    </source>
</evidence>
<sequence length="2131" mass="233685">MGGSSSSHQGVLMSPEEFDWETHPLNSVALPVGGACVYVLLIGVIEWVVGKLSPLPSAWLSLMTAVQAVHNLWMSALSLGLLVYTLVEVWSRVKAEGGEWEWILCEREETETNGPLFYVVFLFYLSKFVEFFDTYAQLLKGRRIPAFRFHVIHHALTALMCWNWLTFKQSLQFIGMGFNALVHVVMYLYYFLVTIGKPPWWKRLVTQVQIVQFVTSFVCLVAFYYLWLVKGRACAGRGYAMTYNAAFNAFLLSGFLGIDSRIRSHGNTNDELSPRKVGGAINSRNVIKASAGRHHTGAVTDGGELYLWGLGADGRLGTGNFDNQNRPEEVTVGGETFVNVALGEEFSLALSASGKVYSFGKNDQGQLGDGTTTSRNTPIEVIPSEATAIAAGRLHSVALISDGSVRVWGDNSSGQLGLGDTTDRLSPTTVGGVTDVSHISAGSSHTVFVFSYGSVSGVGANSFGQLGVGNTDNVTSLVQSLASAWGVTDECTEGSHNCNANAVCKDTAPSFTCACNDGYGGDGISCTGEIAVVEAAAPFEDSEAILERGRAEAETLEKAFDDAESEAGGQGTVVNPLTLRELATLSREVVELVATISLPEIPVALEDIGSKGVAEKTAAVNKQAETEEKVSKVVAGLTGRVRDAFRSSPTLLKDSPDLEAAADDLWYVTRRLSTSLGELTKLAGTGRQAAENGVATDSDSAVASREAGLQRISSNVLTAVDAFTEITESRLDADPELQKAGGAFLESREILIAVNRLQQQEEEASAGGQGEDLGIVFPQGVRIVFSHENGGGGSRGFLSALLEENGLNPSCSSGESAFPSLTMVAWSVGPWDFSVGSRGVKGGTSTVSLRVCGQTVQIPSGQKRRRRKLQFEEGEEREGKVERSLTSSDQGRFLVDLLLLENREADAGVGQPFDFGRGCHFWDESAGKWSSDGCYGLGSNGTHLHCRCSHLTDFVSLQSDSLAVVSSLNVGVFSDFEKAAENLHADNVAMWLVTGTLMFCFALLLRAALLDCCRPLPHQKAEGRVDALVGNDAILGRLLEGPPAWHYSRMSASCCKCKGLRKNLRKINQWRKRNWFRELVAKQHVKKLKDADAWGGEKSVEVSTLQTLQTAAENAIGAGMTHESQDLVLCPDGTFLVFSNTSGVVVRIRGEEGNVNMNHSETQIARSPTELSTVSVRMVSSLPVETTLRTSFEQWRTSGSLVSEFVPPERKFQKNVSLRERVMTCLGTSRVFPELLKLRERERLRKELRAAVVIRTWIRKRIKERRDEREKEGNQAQKTHSPPAMQLVGYPSSFPNSIRRRSSSLLGRSSVYQQNHSQAEEEMGGENGKKKESEESSECYVRAAAPLPLSPPPSQRKTDVSLPPGHPDDPIVRETGAQGGRRDETTGQKRDVKMDTLSVSSFVSHTVTARVCGFSLPSSDSVWSVAGWAPPSEQRKGAESEDGGTPERGVELSLSVSLVKESGIRMSVEAETQTKRAPPQAEAPHPIRALPPYVHPMVFEKDGAVSIPFTRILHVRRLSVLVCPDSEEAGADEEKGGERQESVVQIFCKFGKNKFLLQMRSGLSNNRGNSTDLETFAFELSERLTKMREAANLRKAPEWRRRELAAQETARGVRSSLWDVPRSLWKSFVRDHPFVYLVDCSEEGVSRVDKALVTCADIVFTLAVIAVFFGADGEQSEYNPGDAAVGEILSSLLGVFSSIVSWNYRVVFATFLSEVISVIPLTIIEGMIYRRPPFITPLAPLLDDLQTGRQLKMSKVELLIQQQEANRRRRMRQVTGRLSRFASQNLIRLKSSLSMRGGRSGASEDEVDTRTIRQNQLRHNMRRSTADQSEVALQSSAKKEGLANPDDREKKKMRVAPSSEALRPPTRDGSLRREKRKLWLLPAAQREKYLKRAFVLQWVGRVLALLVFLSSAYYLFMFSLVYASTPDDLKGFFTSSGFCFLIDSLVRPLAVSFVATALTRMLVRRNSRIAVRVLSGFPELSHFSSQKSSDTLDSSEGQEESLQSSIFLVDDSGDVNVNAEEDEERQEEASDEEEDEEEEEIPNEPETVLEMMPLSPSPASKRSIKVQDADYERPLAAVLPSSWRGLQTQQESRESSVVDLEGQRNPNRMASMQKSMLRVIEKLSPKSNGGT</sequence>
<evidence type="ECO:0000256" key="8">
    <source>
        <dbReference type="ARBA" id="ARBA00022729"/>
    </source>
</evidence>
<evidence type="ECO:0000256" key="11">
    <source>
        <dbReference type="ARBA" id="ARBA00022989"/>
    </source>
</evidence>
<evidence type="ECO:0000256" key="2">
    <source>
        <dbReference type="ARBA" id="ARBA00004236"/>
    </source>
</evidence>
<evidence type="ECO:0000256" key="15">
    <source>
        <dbReference type="ARBA" id="ARBA00023160"/>
    </source>
</evidence>
<feature type="transmembrane region" description="Helical" evidence="19">
    <location>
        <begin position="147"/>
        <end position="165"/>
    </location>
</feature>
<dbReference type="InterPro" id="IPR024731">
    <property type="entry name" value="NELL2-like_EGF"/>
</dbReference>
<dbReference type="PROSITE" id="PS01186">
    <property type="entry name" value="EGF_2"/>
    <property type="match status" value="1"/>
</dbReference>
<keyword evidence="5 16" id="KW-0245">EGF-like domain</keyword>
<evidence type="ECO:0000256" key="13">
    <source>
        <dbReference type="ARBA" id="ARBA00023136"/>
    </source>
</evidence>
<dbReference type="GO" id="GO:0005509">
    <property type="term" value="F:calcium ion binding"/>
    <property type="evidence" value="ECO:0007669"/>
    <property type="project" value="InterPro"/>
</dbReference>
<dbReference type="Pfam" id="PF25390">
    <property type="entry name" value="WD40_RLD"/>
    <property type="match status" value="1"/>
</dbReference>
<dbReference type="InterPro" id="IPR058923">
    <property type="entry name" value="RCC1-like_dom"/>
</dbReference>
<feature type="transmembrane region" description="Helical" evidence="19">
    <location>
        <begin position="1945"/>
        <end position="1963"/>
    </location>
</feature>
<dbReference type="PROSITE" id="PS00626">
    <property type="entry name" value="RCC1_2"/>
    <property type="match status" value="1"/>
</dbReference>
<dbReference type="InterPro" id="IPR046338">
    <property type="entry name" value="GAIN_dom_sf"/>
</dbReference>
<reference evidence="21" key="1">
    <citation type="submission" date="2014-11" db="EMBL/GenBank/DDBJ databases">
        <authorList>
            <person name="Otto D Thomas"/>
            <person name="Naeem Raeece"/>
        </authorList>
    </citation>
    <scope>NUCLEOTIDE SEQUENCE</scope>
</reference>
<evidence type="ECO:0000256" key="9">
    <source>
        <dbReference type="ARBA" id="ARBA00022737"/>
    </source>
</evidence>
<evidence type="ECO:0000256" key="3">
    <source>
        <dbReference type="ARBA" id="ARBA00022475"/>
    </source>
</evidence>
<organism evidence="21">
    <name type="scientific">Chromera velia CCMP2878</name>
    <dbReference type="NCBI Taxonomy" id="1169474"/>
    <lineage>
        <taxon>Eukaryota</taxon>
        <taxon>Sar</taxon>
        <taxon>Alveolata</taxon>
        <taxon>Colpodellida</taxon>
        <taxon>Chromeraceae</taxon>
        <taxon>Chromera</taxon>
    </lineage>
</organism>
<evidence type="ECO:0000256" key="19">
    <source>
        <dbReference type="SAM" id="Phobius"/>
    </source>
</evidence>
<keyword evidence="12" id="KW-0443">Lipid metabolism</keyword>
<dbReference type="GO" id="GO:0009922">
    <property type="term" value="F:fatty acid elongase activity"/>
    <property type="evidence" value="ECO:0007669"/>
    <property type="project" value="InterPro"/>
</dbReference>
<feature type="region of interest" description="Disordered" evidence="18">
    <location>
        <begin position="1427"/>
        <end position="1450"/>
    </location>
</feature>
<evidence type="ECO:0000256" key="7">
    <source>
        <dbReference type="ARBA" id="ARBA00022692"/>
    </source>
</evidence>
<keyword evidence="7 19" id="KW-0812">Transmembrane</keyword>